<evidence type="ECO:0000259" key="3">
    <source>
        <dbReference type="PROSITE" id="PS51352"/>
    </source>
</evidence>
<dbReference type="GO" id="GO:0005789">
    <property type="term" value="C:endoplasmic reticulum membrane"/>
    <property type="evidence" value="ECO:0007669"/>
    <property type="project" value="TreeGrafter"/>
</dbReference>
<dbReference type="AlphaFoldDB" id="A0A0N5A4P9"/>
<feature type="chain" id="PRO_5005892668" evidence="2">
    <location>
        <begin position="20"/>
        <end position="414"/>
    </location>
</feature>
<dbReference type="PANTHER" id="PTHR46295">
    <property type="entry name" value="ENDOPLASMIC RETICULUM RESIDENT PROTEIN 44"/>
    <property type="match status" value="1"/>
</dbReference>
<keyword evidence="2" id="KW-0732">Signal</keyword>
<feature type="domain" description="Thioredoxin" evidence="3">
    <location>
        <begin position="4"/>
        <end position="132"/>
    </location>
</feature>
<dbReference type="GO" id="GO:0006457">
    <property type="term" value="P:protein folding"/>
    <property type="evidence" value="ECO:0007669"/>
    <property type="project" value="TreeGrafter"/>
</dbReference>
<dbReference type="GO" id="GO:0005793">
    <property type="term" value="C:endoplasmic reticulum-Golgi intermediate compartment"/>
    <property type="evidence" value="ECO:0007669"/>
    <property type="project" value="TreeGrafter"/>
</dbReference>
<dbReference type="InterPro" id="IPR052643">
    <property type="entry name" value="ERP44"/>
</dbReference>
<dbReference type="InterPro" id="IPR013766">
    <property type="entry name" value="Thioredoxin_domain"/>
</dbReference>
<protein>
    <submittedName>
        <fullName evidence="5">Thioredoxin domain-containing protein</fullName>
    </submittedName>
</protein>
<feature type="region of interest" description="Disordered" evidence="1">
    <location>
        <begin position="374"/>
        <end position="394"/>
    </location>
</feature>
<evidence type="ECO:0000256" key="1">
    <source>
        <dbReference type="SAM" id="MobiDB-lite"/>
    </source>
</evidence>
<proteinExistence type="predicted"/>
<organism evidence="4 5">
    <name type="scientific">Parastrongyloides trichosuri</name>
    <name type="common">Possum-specific nematode worm</name>
    <dbReference type="NCBI Taxonomy" id="131310"/>
    <lineage>
        <taxon>Eukaryota</taxon>
        <taxon>Metazoa</taxon>
        <taxon>Ecdysozoa</taxon>
        <taxon>Nematoda</taxon>
        <taxon>Chromadorea</taxon>
        <taxon>Rhabditida</taxon>
        <taxon>Tylenchina</taxon>
        <taxon>Panagrolaimomorpha</taxon>
        <taxon>Strongyloidoidea</taxon>
        <taxon>Strongyloididae</taxon>
        <taxon>Parastrongyloides</taxon>
    </lineage>
</organism>
<dbReference type="Gene3D" id="3.40.30.10">
    <property type="entry name" value="Glutaredoxin"/>
    <property type="match status" value="3"/>
</dbReference>
<dbReference type="Pfam" id="PF00085">
    <property type="entry name" value="Thioredoxin"/>
    <property type="match status" value="1"/>
</dbReference>
<dbReference type="Pfam" id="PF13848">
    <property type="entry name" value="Thioredoxin_6"/>
    <property type="match status" value="1"/>
</dbReference>
<dbReference type="WBParaSite" id="PTRK_0001667700.1">
    <property type="protein sequence ID" value="PTRK_0001667700.1"/>
    <property type="gene ID" value="PTRK_0001667700"/>
</dbReference>
<evidence type="ECO:0000256" key="2">
    <source>
        <dbReference type="SAM" id="SignalP"/>
    </source>
</evidence>
<dbReference type="GO" id="GO:0003756">
    <property type="term" value="F:protein disulfide isomerase activity"/>
    <property type="evidence" value="ECO:0007669"/>
    <property type="project" value="TreeGrafter"/>
</dbReference>
<dbReference type="SUPFAM" id="SSF52833">
    <property type="entry name" value="Thioredoxin-like"/>
    <property type="match status" value="3"/>
</dbReference>
<dbReference type="PROSITE" id="PS51352">
    <property type="entry name" value="THIOREDOXIN_2"/>
    <property type="match status" value="1"/>
</dbReference>
<feature type="signal peptide" evidence="2">
    <location>
        <begin position="1"/>
        <end position="19"/>
    </location>
</feature>
<dbReference type="STRING" id="131310.A0A0N5A4P9"/>
<name>A0A0N5A4P9_PARTI</name>
<sequence>MKILSFFVIFFSLTFYGSCNDSVVYITSENHNQVLGSSDIVFTAFLIEWCPFSRLLKPIWLEASKLWLEKYPKSNVTFAIVDCIKEEDIRNKYDIMKFPTMKIFINGELSKKEYRGARNVEGLHKFLNNYLTPAFKEFLSTDQLKEKMDKTKRNIVSYLPKVTDTEYKNFKTISFILKNDCDFWYSRNYAVQHVSENSITFHDPHKNSETKYTGKLDDYDALKAWMSDKCIPSVREVTFENAEELAEEGKPFLVYFRDPKDKEGDKKFYHLVENELHELKNKVNPLFADGFKFSHPLKHLEKTSENLPILAIDSFQHMFLFPNMTKLHEPGQLKNFVLDLFSGKLHRDFHEMMDKKLFEFLQKVAEQQAMIGEGGGPAIEASTPPMEKPSPKTSIFKELKPSENRYSLNIKSEL</sequence>
<dbReference type="Proteomes" id="UP000038045">
    <property type="component" value="Unplaced"/>
</dbReference>
<evidence type="ECO:0000313" key="5">
    <source>
        <dbReference type="WBParaSite" id="PTRK_0001667700.1"/>
    </source>
</evidence>
<accession>A0A0N5A4P9</accession>
<dbReference type="PANTHER" id="PTHR46295:SF4">
    <property type="entry name" value="ENDOPLASMIC RETICULUM RESIDENT PROTEIN 44.2"/>
    <property type="match status" value="1"/>
</dbReference>
<keyword evidence="4" id="KW-1185">Reference proteome</keyword>
<evidence type="ECO:0000313" key="4">
    <source>
        <dbReference type="Proteomes" id="UP000038045"/>
    </source>
</evidence>
<dbReference type="InterPro" id="IPR036249">
    <property type="entry name" value="Thioredoxin-like_sf"/>
</dbReference>
<reference evidence="5" key="1">
    <citation type="submission" date="2017-02" db="UniProtKB">
        <authorList>
            <consortium name="WormBaseParasite"/>
        </authorList>
    </citation>
    <scope>IDENTIFICATION</scope>
</reference>